<evidence type="ECO:0000313" key="1">
    <source>
        <dbReference type="EMBL" id="TWL31838.1"/>
    </source>
</evidence>
<dbReference type="EMBL" id="NILC01000010">
    <property type="protein sequence ID" value="TWL31838.1"/>
    <property type="molecule type" value="Genomic_DNA"/>
</dbReference>
<dbReference type="RefSeq" id="WP_259343497.1">
    <property type="nucleotide sequence ID" value="NZ_CP014781.1"/>
</dbReference>
<gene>
    <name evidence="1" type="ORF">CHCC16736_1006</name>
</gene>
<sequence length="42" mass="4792">MPDRSVQDDFLPLEEGFFYSAARACNMGTSLNYYASNQTFFS</sequence>
<evidence type="ECO:0000313" key="2">
    <source>
        <dbReference type="Proteomes" id="UP000435910"/>
    </source>
</evidence>
<dbReference type="Proteomes" id="UP000435910">
    <property type="component" value="Unassembled WGS sequence"/>
</dbReference>
<organism evidence="1 2">
    <name type="scientific">Bacillus licheniformis</name>
    <dbReference type="NCBI Taxonomy" id="1402"/>
    <lineage>
        <taxon>Bacteria</taxon>
        <taxon>Bacillati</taxon>
        <taxon>Bacillota</taxon>
        <taxon>Bacilli</taxon>
        <taxon>Bacillales</taxon>
        <taxon>Bacillaceae</taxon>
        <taxon>Bacillus</taxon>
    </lineage>
</organism>
<protein>
    <submittedName>
        <fullName evidence="1">Uncharacterized protein</fullName>
    </submittedName>
</protein>
<proteinExistence type="predicted"/>
<name>A0A8B5YG92_BACLI</name>
<comment type="caution">
    <text evidence="1">The sequence shown here is derived from an EMBL/GenBank/DDBJ whole genome shotgun (WGS) entry which is preliminary data.</text>
</comment>
<reference evidence="1 2" key="1">
    <citation type="submission" date="2019-06" db="EMBL/GenBank/DDBJ databases">
        <title>Genome sequence analysis of &gt;100 Bacillus licheniformis strains suggests intrinsic resistance to this species.</title>
        <authorList>
            <person name="Wels M."/>
            <person name="Siezen R.J."/>
            <person name="Johansen E."/>
            <person name="Stuer-Lauridsen B."/>
            <person name="Bjerre K."/>
            <person name="Nielsen B.K.K."/>
        </authorList>
    </citation>
    <scope>NUCLEOTIDE SEQUENCE [LARGE SCALE GENOMIC DNA]</scope>
    <source>
        <strain evidence="1 2">BAC-16736</strain>
    </source>
</reference>
<accession>A0A8B5YG92</accession>
<dbReference type="AlphaFoldDB" id="A0A8B5YG92"/>